<comment type="subcellular location">
    <subcellularLocation>
        <location evidence="5">Cytoplasm</location>
    </subcellularLocation>
</comment>
<comment type="subunit">
    <text evidence="5">Homodimer.</text>
</comment>
<dbReference type="GO" id="GO:0005737">
    <property type="term" value="C:cytoplasm"/>
    <property type="evidence" value="ECO:0007669"/>
    <property type="project" value="UniProtKB-SubCell"/>
</dbReference>
<keyword evidence="1 5" id="KW-0489">Methyltransferase</keyword>
<dbReference type="CDD" id="cd18081">
    <property type="entry name" value="RlmH-like"/>
    <property type="match status" value="1"/>
</dbReference>
<evidence type="ECO:0000256" key="3">
    <source>
        <dbReference type="ARBA" id="ARBA00022691"/>
    </source>
</evidence>
<accession>A0A0C2HTD5</accession>
<dbReference type="SUPFAM" id="SSF75217">
    <property type="entry name" value="alpha/beta knot"/>
    <property type="match status" value="1"/>
</dbReference>
<evidence type="ECO:0000256" key="5">
    <source>
        <dbReference type="HAMAP-Rule" id="MF_00658"/>
    </source>
</evidence>
<evidence type="ECO:0000313" key="7">
    <source>
        <dbReference type="Proteomes" id="UP000035068"/>
    </source>
</evidence>
<keyword evidence="3 5" id="KW-0949">S-adenosyl-L-methionine</keyword>
<dbReference type="InterPro" id="IPR029026">
    <property type="entry name" value="tRNA_m1G_MTases_N"/>
</dbReference>
<dbReference type="InterPro" id="IPR029028">
    <property type="entry name" value="Alpha/beta_knot_MTases"/>
</dbReference>
<evidence type="ECO:0000256" key="4">
    <source>
        <dbReference type="ARBA" id="ARBA00038303"/>
    </source>
</evidence>
<dbReference type="EC" id="2.1.1.177" evidence="5"/>
<evidence type="ECO:0000313" key="6">
    <source>
        <dbReference type="EMBL" id="KIH76072.1"/>
    </source>
</evidence>
<name>A0A0C2HTD5_9BACT</name>
<sequence>MKLKLLCVGRLSEAYLRAGVEDFAARVQRYLPLEIIEIKEEKAGGRKPDTERIRAREGERLLAKVADAAQVVILDEGGRRMSSEKLAQFLEDHMVRATPEIAFILGGAYGLAEAVRQRGNLILSLSDMTFTHQMARLFLLEQIYRGLTIVRNEPYHNR</sequence>
<feature type="binding site" evidence="5">
    <location>
        <begin position="125"/>
        <end position="130"/>
    </location>
    <ligand>
        <name>S-adenosyl-L-methionine</name>
        <dbReference type="ChEBI" id="CHEBI:59789"/>
    </ligand>
</feature>
<feature type="binding site" evidence="5">
    <location>
        <position position="74"/>
    </location>
    <ligand>
        <name>S-adenosyl-L-methionine</name>
        <dbReference type="ChEBI" id="CHEBI:59789"/>
    </ligand>
</feature>
<dbReference type="Proteomes" id="UP000035068">
    <property type="component" value="Unassembled WGS sequence"/>
</dbReference>
<dbReference type="GO" id="GO:0070038">
    <property type="term" value="F:rRNA (pseudouridine-N3-)-methyltransferase activity"/>
    <property type="evidence" value="ECO:0007669"/>
    <property type="project" value="UniProtKB-UniRule"/>
</dbReference>
<dbReference type="Gene3D" id="3.40.1280.10">
    <property type="match status" value="1"/>
</dbReference>
<dbReference type="EMBL" id="JWJD01000005">
    <property type="protein sequence ID" value="KIH76072.1"/>
    <property type="molecule type" value="Genomic_DNA"/>
</dbReference>
<keyword evidence="5" id="KW-0963">Cytoplasm</keyword>
<dbReference type="InterPro" id="IPR003742">
    <property type="entry name" value="RlmH-like"/>
</dbReference>
<dbReference type="PANTHER" id="PTHR33603">
    <property type="entry name" value="METHYLTRANSFERASE"/>
    <property type="match status" value="1"/>
</dbReference>
<dbReference type="Pfam" id="PF02590">
    <property type="entry name" value="SPOUT_MTase"/>
    <property type="match status" value="1"/>
</dbReference>
<dbReference type="RefSeq" id="WP_040100030.1">
    <property type="nucleotide sequence ID" value="NZ_JWJD01000005.1"/>
</dbReference>
<keyword evidence="2 5" id="KW-0808">Transferase</keyword>
<comment type="similarity">
    <text evidence="4 5">Belongs to the RNA methyltransferase RlmH family.</text>
</comment>
<organism evidence="6 7">
    <name type="scientific">Geoalkalibacter ferrihydriticus DSM 17813</name>
    <dbReference type="NCBI Taxonomy" id="1121915"/>
    <lineage>
        <taxon>Bacteria</taxon>
        <taxon>Pseudomonadati</taxon>
        <taxon>Thermodesulfobacteriota</taxon>
        <taxon>Desulfuromonadia</taxon>
        <taxon>Desulfuromonadales</taxon>
        <taxon>Geoalkalibacteraceae</taxon>
        <taxon>Geoalkalibacter</taxon>
    </lineage>
</organism>
<comment type="caution">
    <text evidence="6">The sequence shown here is derived from an EMBL/GenBank/DDBJ whole genome shotgun (WGS) entry which is preliminary data.</text>
</comment>
<comment type="function">
    <text evidence="5">Specifically methylates the pseudouridine at position 1915 (m3Psi1915) in 23S rRNA.</text>
</comment>
<dbReference type="PANTHER" id="PTHR33603:SF1">
    <property type="entry name" value="RIBOSOMAL RNA LARGE SUBUNIT METHYLTRANSFERASE H"/>
    <property type="match status" value="1"/>
</dbReference>
<reference evidence="6 7" key="1">
    <citation type="submission" date="2014-12" db="EMBL/GenBank/DDBJ databases">
        <title>Genomes of Geoalkalibacter ferrihydriticus and Geoalkalibacter subterraneus, two haloalkaliphilic metal-reducing members of the Geobacteraceae.</title>
        <authorList>
            <person name="Badalamenti J.P."/>
            <person name="Torres C.I."/>
            <person name="Krajmalnik-Brown R."/>
            <person name="Bond D.R."/>
        </authorList>
    </citation>
    <scope>NUCLEOTIDE SEQUENCE [LARGE SCALE GENOMIC DNA]</scope>
    <source>
        <strain evidence="6 7">DSM 17813</strain>
    </source>
</reference>
<protein>
    <recommendedName>
        <fullName evidence="5">Ribosomal RNA large subunit methyltransferase H</fullName>
        <ecNumber evidence="5">2.1.1.177</ecNumber>
    </recommendedName>
    <alternativeName>
        <fullName evidence="5">23S rRNA (pseudouridine1915-N3)-methyltransferase</fullName>
    </alternativeName>
    <alternativeName>
        <fullName evidence="5">23S rRNA m3Psi1915 methyltransferase</fullName>
    </alternativeName>
    <alternativeName>
        <fullName evidence="5">rRNA (pseudouridine-N3-)-methyltransferase RlmH</fullName>
    </alternativeName>
</protein>
<comment type="catalytic activity">
    <reaction evidence="5">
        <text>pseudouridine(1915) in 23S rRNA + S-adenosyl-L-methionine = N(3)-methylpseudouridine(1915) in 23S rRNA + S-adenosyl-L-homocysteine + H(+)</text>
        <dbReference type="Rhea" id="RHEA:42752"/>
        <dbReference type="Rhea" id="RHEA-COMP:10221"/>
        <dbReference type="Rhea" id="RHEA-COMP:10222"/>
        <dbReference type="ChEBI" id="CHEBI:15378"/>
        <dbReference type="ChEBI" id="CHEBI:57856"/>
        <dbReference type="ChEBI" id="CHEBI:59789"/>
        <dbReference type="ChEBI" id="CHEBI:65314"/>
        <dbReference type="ChEBI" id="CHEBI:74486"/>
        <dbReference type="EC" id="2.1.1.177"/>
    </reaction>
</comment>
<dbReference type="AlphaFoldDB" id="A0A0C2HTD5"/>
<keyword evidence="7" id="KW-1185">Reference proteome</keyword>
<feature type="binding site" evidence="5">
    <location>
        <position position="106"/>
    </location>
    <ligand>
        <name>S-adenosyl-L-methionine</name>
        <dbReference type="ChEBI" id="CHEBI:59789"/>
    </ligand>
</feature>
<gene>
    <name evidence="5" type="primary">rlmH</name>
    <name evidence="6" type="ORF">GFER_12530</name>
</gene>
<dbReference type="HAMAP" id="MF_00658">
    <property type="entry name" value="23SrRNA_methyltr_H"/>
    <property type="match status" value="1"/>
</dbReference>
<proteinExistence type="inferred from homology"/>
<keyword evidence="5" id="KW-0698">rRNA processing</keyword>
<evidence type="ECO:0000256" key="2">
    <source>
        <dbReference type="ARBA" id="ARBA00022679"/>
    </source>
</evidence>
<evidence type="ECO:0000256" key="1">
    <source>
        <dbReference type="ARBA" id="ARBA00022603"/>
    </source>
</evidence>
<dbReference type="PIRSF" id="PIRSF004505">
    <property type="entry name" value="MT_bac"/>
    <property type="match status" value="1"/>
</dbReference>